<dbReference type="InterPro" id="IPR004995">
    <property type="entry name" value="Spore_Ger"/>
</dbReference>
<keyword evidence="3" id="KW-1133">Transmembrane helix</keyword>
<comment type="caution">
    <text evidence="4">The sequence shown here is derived from an EMBL/GenBank/DDBJ whole genome shotgun (WGS) entry which is preliminary data.</text>
</comment>
<proteinExistence type="inferred from homology"/>
<comment type="similarity">
    <text evidence="1">Belongs to the GerABKA family.</text>
</comment>
<dbReference type="Pfam" id="PF03323">
    <property type="entry name" value="GerA"/>
    <property type="match status" value="1"/>
</dbReference>
<protein>
    <submittedName>
        <fullName evidence="4">Spore germination protein</fullName>
    </submittedName>
</protein>
<dbReference type="PIRSF" id="PIRSF005690">
    <property type="entry name" value="GerBA"/>
    <property type="match status" value="1"/>
</dbReference>
<dbReference type="PANTHER" id="PTHR22550:SF5">
    <property type="entry name" value="LEUCINE ZIPPER PROTEIN 4"/>
    <property type="match status" value="1"/>
</dbReference>
<dbReference type="EMBL" id="JAPQES010000001">
    <property type="protein sequence ID" value="MCY6369876.1"/>
    <property type="molecule type" value="Genomic_DNA"/>
</dbReference>
<accession>A0ABT4CLF5</accession>
<dbReference type="PANTHER" id="PTHR22550">
    <property type="entry name" value="SPORE GERMINATION PROTEIN"/>
    <property type="match status" value="1"/>
</dbReference>
<evidence type="ECO:0000256" key="3">
    <source>
        <dbReference type="SAM" id="Phobius"/>
    </source>
</evidence>
<dbReference type="Proteomes" id="UP001079657">
    <property type="component" value="Unassembled WGS sequence"/>
</dbReference>
<evidence type="ECO:0000256" key="1">
    <source>
        <dbReference type="ARBA" id="ARBA00005278"/>
    </source>
</evidence>
<feature type="transmembrane region" description="Helical" evidence="3">
    <location>
        <begin position="283"/>
        <end position="302"/>
    </location>
</feature>
<dbReference type="RefSeq" id="WP_268048271.1">
    <property type="nucleotide sequence ID" value="NZ_JAPQES010000001.1"/>
</dbReference>
<keyword evidence="3" id="KW-0812">Transmembrane</keyword>
<evidence type="ECO:0000256" key="2">
    <source>
        <dbReference type="ARBA" id="ARBA00023136"/>
    </source>
</evidence>
<evidence type="ECO:0000313" key="5">
    <source>
        <dbReference type="Proteomes" id="UP001079657"/>
    </source>
</evidence>
<keyword evidence="5" id="KW-1185">Reference proteome</keyword>
<reference evidence="4" key="1">
    <citation type="submission" date="2022-12" db="EMBL/GenBank/DDBJ databases">
        <authorList>
            <person name="Wang J."/>
        </authorList>
    </citation>
    <scope>NUCLEOTIDE SEQUENCE</scope>
    <source>
        <strain evidence="4">HY-42-06</strain>
    </source>
</reference>
<dbReference type="InterPro" id="IPR050768">
    <property type="entry name" value="UPF0353/GerABKA_families"/>
</dbReference>
<feature type="transmembrane region" description="Helical" evidence="3">
    <location>
        <begin position="403"/>
        <end position="426"/>
    </location>
</feature>
<gene>
    <name evidence="4" type="ORF">OXH55_04460</name>
</gene>
<organism evidence="4 5">
    <name type="scientific">Clostridium ganghwense</name>
    <dbReference type="NCBI Taxonomy" id="312089"/>
    <lineage>
        <taxon>Bacteria</taxon>
        <taxon>Bacillati</taxon>
        <taxon>Bacillota</taxon>
        <taxon>Clostridia</taxon>
        <taxon>Eubacteriales</taxon>
        <taxon>Clostridiaceae</taxon>
        <taxon>Clostridium</taxon>
    </lineage>
</organism>
<name>A0ABT4CLF5_9CLOT</name>
<evidence type="ECO:0000313" key="4">
    <source>
        <dbReference type="EMBL" id="MCY6369876.1"/>
    </source>
</evidence>
<keyword evidence="2 3" id="KW-0472">Membrane</keyword>
<feature type="transmembrane region" description="Helical" evidence="3">
    <location>
        <begin position="366"/>
        <end position="391"/>
    </location>
</feature>
<sequence length="478" mass="52950">MNSSKESKFLNKILEIQQGNMGITIRKLSVCNTEVYILYIGQISDRQMISESIIKPILQYRDEQKLSIDKIVDSIIYIDDLSIDYDENKIIEYILEGKSIILINSDEKYIVANTVKIQKRNPEKPEIAFTLKGPMDSFTENLDTNISLIRYRIKDPNLRIDSLTVGKRTRTKVAVIYIKDIANPRYVSETKERINNISIDGIFESGYIQKYLLNNDFDLFPQAGIVERSDMACADILEGKIILIVEGGNLALSVPKLIVDFLDSGDDHYDDLHSAILAKIIRAVSLAISLTLSSLYVVVVGFHSDILPTGYTIALASARSAVPINSVLEAVSMEFTSEILREASIRLPTHIGPAFGIVGTLVIGQAAVAAGIVSPLMVIIVGLSTICSFGVSDHTIMNPIRILKFMMICLTGIFGLFGFVIGYTLIVVNVISTTSLGDAYGAPVAPFNFKDLKNFMLSSINISKERPHSLNPKDKKRK</sequence>